<accession>A0A090RJL1</accession>
<dbReference type="STRING" id="754436.JCM19237_940"/>
<dbReference type="AlphaFoldDB" id="A0A090RJL1"/>
<comment type="caution">
    <text evidence="1">The sequence shown here is derived from an EMBL/GenBank/DDBJ whole genome shotgun (WGS) entry which is preliminary data.</text>
</comment>
<evidence type="ECO:0000313" key="1">
    <source>
        <dbReference type="EMBL" id="GAL07702.1"/>
    </source>
</evidence>
<name>A0A090RJL1_9GAMM</name>
<dbReference type="Proteomes" id="UP000029227">
    <property type="component" value="Unassembled WGS sequence"/>
</dbReference>
<reference evidence="1 2" key="1">
    <citation type="journal article" date="2014" name="Genome Announc.">
        <title>Draft Genome Sequences of Two Vibrionaceae Species, Vibrio ponticus C121 and Photobacterium aphoticum C119, Isolated as Coral Reef Microbiota.</title>
        <authorList>
            <person name="Al-saari N."/>
            <person name="Meirelles P.M."/>
            <person name="Mino S."/>
            <person name="Suda W."/>
            <person name="Oshima K."/>
            <person name="Hattori M."/>
            <person name="Ohkuma M."/>
            <person name="Thompson F.L."/>
            <person name="Gomez-Gil B."/>
            <person name="Sawabe T."/>
            <person name="Sawabe T."/>
        </authorList>
    </citation>
    <scope>NUCLEOTIDE SEQUENCE [LARGE SCALE GENOMIC DNA]</scope>
    <source>
        <strain evidence="1 2">JCM 19237</strain>
    </source>
</reference>
<sequence>MKDPSGQSCDIPKDHNDHLVWPSQRKGALLSFISSDEDHTTCVIKHLV</sequence>
<evidence type="ECO:0000313" key="2">
    <source>
        <dbReference type="Proteomes" id="UP000029227"/>
    </source>
</evidence>
<proteinExistence type="predicted"/>
<dbReference type="EMBL" id="BBMN01000018">
    <property type="protein sequence ID" value="GAL07702.1"/>
    <property type="molecule type" value="Genomic_DNA"/>
</dbReference>
<protein>
    <submittedName>
        <fullName evidence="1">Uncharacterized protein</fullName>
    </submittedName>
</protein>
<organism evidence="1 2">
    <name type="scientific">Photobacterium aphoticum</name>
    <dbReference type="NCBI Taxonomy" id="754436"/>
    <lineage>
        <taxon>Bacteria</taxon>
        <taxon>Pseudomonadati</taxon>
        <taxon>Pseudomonadota</taxon>
        <taxon>Gammaproteobacteria</taxon>
        <taxon>Vibrionales</taxon>
        <taxon>Vibrionaceae</taxon>
        <taxon>Photobacterium</taxon>
    </lineage>
</organism>
<gene>
    <name evidence="1" type="ORF">JCM19237_940</name>
</gene>